<dbReference type="GO" id="GO:0005524">
    <property type="term" value="F:ATP binding"/>
    <property type="evidence" value="ECO:0007669"/>
    <property type="project" value="UniProtKB-UniRule"/>
</dbReference>
<dbReference type="InterPro" id="IPR050206">
    <property type="entry name" value="FtsK/SpoIIIE/SftA"/>
</dbReference>
<dbReference type="Gene3D" id="3.40.50.300">
    <property type="entry name" value="P-loop containing nucleotide triphosphate hydrolases"/>
    <property type="match status" value="1"/>
</dbReference>
<proteinExistence type="predicted"/>
<feature type="binding site" evidence="3">
    <location>
        <begin position="488"/>
        <end position="495"/>
    </location>
    <ligand>
        <name>ATP</name>
        <dbReference type="ChEBI" id="CHEBI:30616"/>
    </ligand>
</feature>
<evidence type="ECO:0000259" key="4">
    <source>
        <dbReference type="PROSITE" id="PS50901"/>
    </source>
</evidence>
<keyword evidence="5" id="KW-0131">Cell cycle</keyword>
<dbReference type="SUPFAM" id="SSF52540">
    <property type="entry name" value="P-loop containing nucleoside triphosphate hydrolases"/>
    <property type="match status" value="1"/>
</dbReference>
<organism evidence="5 6">
    <name type="scientific">Candidatus Jettenia ecosi</name>
    <dbReference type="NCBI Taxonomy" id="2494326"/>
    <lineage>
        <taxon>Bacteria</taxon>
        <taxon>Pseudomonadati</taxon>
        <taxon>Planctomycetota</taxon>
        <taxon>Candidatus Brocadiia</taxon>
        <taxon>Candidatus Brocadiales</taxon>
        <taxon>Candidatus Brocadiaceae</taxon>
        <taxon>Candidatus Jettenia</taxon>
    </lineage>
</organism>
<dbReference type="AlphaFoldDB" id="A0A533Q6C2"/>
<dbReference type="Proteomes" id="UP000319783">
    <property type="component" value="Unassembled WGS sequence"/>
</dbReference>
<dbReference type="CDD" id="cd01127">
    <property type="entry name" value="TrwB_TraG_TraD_VirD4"/>
    <property type="match status" value="1"/>
</dbReference>
<sequence>MVLSRIKNLSLELSDQDCYSLSEKFINDANEISGDIVLRAAKRGRNASELMGIVLSRYIIQSELGMNRYFGWYFLDDYADWLGQREQHIADILVLSPEMTNDGNLRLAVVISEAKYIDAANLLLKRKESQKQLRDTLGRIGNALFGDPKRLDRDLWLSRFSDLILNGIQFPAYATINLATWRHAVRDGECEIYLRGYSHIFISGPTDDPECSDFTKVAGLEDSYQEVFSRAKLRELVLSYWKNIDPLQVRQKIAGENVWKEKSYRKPTERFKNILNQTDVSKRIEENLSGIESAKLITTQTISKPKFDEINVPMDSQTPRGEGHGVLSSYWPYSSIKKLIIEYKGVWEDSAADADAEWMKQIESQCKGALQQFQLQAKLMSSTLTPNAALLKFQGSTNLTIEQVIKRRSEFLTTHRLNVISVRAEPGVVAISIARPHRRVLQLLELWKKWNPDCLNGNSDLLIGLKEEDGNLLFLSPKKNAPHTLIAGSTGSGKSVLMQNIILAIACTNTSSQSQIVLIDPKHGVDYFAFEKLPHLQGGIIDNQQDAILTLNRLIDEMDTRYTILKQNKVANIFDLNNKKNVTKYLPFLWVIHDEFAEWMMIDEYREAVTNIVSRLGIKARAAGIFLVFAAQRPDAHVMPMQLRANLGNRLILKVDSEGTSEIALGEKGAERLLGKGHLAAKREGEDNITIAQVPFINSDELENIVLQISSERI</sequence>
<accession>A0A533Q6C2</accession>
<dbReference type="PROSITE" id="PS50901">
    <property type="entry name" value="FTSK"/>
    <property type="match status" value="1"/>
</dbReference>
<evidence type="ECO:0000313" key="6">
    <source>
        <dbReference type="Proteomes" id="UP000319783"/>
    </source>
</evidence>
<protein>
    <submittedName>
        <fullName evidence="5">Cell division protein FtsK</fullName>
    </submittedName>
</protein>
<feature type="domain" description="FtsK" evidence="4">
    <location>
        <begin position="470"/>
        <end position="662"/>
    </location>
</feature>
<keyword evidence="1 3" id="KW-0547">Nucleotide-binding</keyword>
<dbReference type="GO" id="GO:0003677">
    <property type="term" value="F:DNA binding"/>
    <property type="evidence" value="ECO:0007669"/>
    <property type="project" value="InterPro"/>
</dbReference>
<dbReference type="InterPro" id="IPR002543">
    <property type="entry name" value="FtsK_dom"/>
</dbReference>
<name>A0A533Q6C2_9BACT</name>
<dbReference type="EMBL" id="SULG01000129">
    <property type="protein sequence ID" value="TLD40126.1"/>
    <property type="molecule type" value="Genomic_DNA"/>
</dbReference>
<evidence type="ECO:0000256" key="2">
    <source>
        <dbReference type="ARBA" id="ARBA00022840"/>
    </source>
</evidence>
<keyword evidence="5" id="KW-0132">Cell division</keyword>
<evidence type="ECO:0000256" key="3">
    <source>
        <dbReference type="PROSITE-ProRule" id="PRU00289"/>
    </source>
</evidence>
<dbReference type="Pfam" id="PF01580">
    <property type="entry name" value="FtsK_SpoIIIE"/>
    <property type="match status" value="1"/>
</dbReference>
<dbReference type="GO" id="GO:0051301">
    <property type="term" value="P:cell division"/>
    <property type="evidence" value="ECO:0007669"/>
    <property type="project" value="UniProtKB-KW"/>
</dbReference>
<comment type="caution">
    <text evidence="5">The sequence shown here is derived from an EMBL/GenBank/DDBJ whole genome shotgun (WGS) entry which is preliminary data.</text>
</comment>
<gene>
    <name evidence="5" type="ORF">JETT_3602</name>
</gene>
<dbReference type="PANTHER" id="PTHR22683">
    <property type="entry name" value="SPORULATION PROTEIN RELATED"/>
    <property type="match status" value="1"/>
</dbReference>
<reference evidence="5 6" key="1">
    <citation type="submission" date="2019-04" db="EMBL/GenBank/DDBJ databases">
        <title>Genome of a novel bacterium Candidatus Jettenia ecosi reconstructed from metagenome of an anammox bioreactor.</title>
        <authorList>
            <person name="Mardanov A.V."/>
            <person name="Beletsky A.V."/>
            <person name="Ravin N.V."/>
            <person name="Botchkova E.A."/>
            <person name="Litti Y.V."/>
            <person name="Nozhevnikova A.N."/>
        </authorList>
    </citation>
    <scope>NUCLEOTIDE SEQUENCE [LARGE SCALE GENOMIC DNA]</scope>
    <source>
        <strain evidence="5">J2</strain>
    </source>
</reference>
<keyword evidence="2 3" id="KW-0067">ATP-binding</keyword>
<dbReference type="InterPro" id="IPR027417">
    <property type="entry name" value="P-loop_NTPase"/>
</dbReference>
<evidence type="ECO:0000313" key="5">
    <source>
        <dbReference type="EMBL" id="TLD40126.1"/>
    </source>
</evidence>
<dbReference type="PANTHER" id="PTHR22683:SF41">
    <property type="entry name" value="DNA TRANSLOCASE FTSK"/>
    <property type="match status" value="1"/>
</dbReference>
<evidence type="ECO:0000256" key="1">
    <source>
        <dbReference type="ARBA" id="ARBA00022741"/>
    </source>
</evidence>